<evidence type="ECO:0000313" key="3">
    <source>
        <dbReference type="EMBL" id="KOS11573.1"/>
    </source>
</evidence>
<accession>A0A0M9VLW1</accession>
<evidence type="ECO:0000256" key="2">
    <source>
        <dbReference type="SAM" id="Phobius"/>
    </source>
</evidence>
<keyword evidence="4" id="KW-1185">Reference proteome</keyword>
<feature type="transmembrane region" description="Helical" evidence="2">
    <location>
        <begin position="167"/>
        <end position="189"/>
    </location>
</feature>
<name>A0A0M9VLW1_9MICO</name>
<comment type="caution">
    <text evidence="3">The sequence shown here is derived from an EMBL/GenBank/DDBJ whole genome shotgun (WGS) entry which is preliminary data.</text>
</comment>
<dbReference type="AlphaFoldDB" id="A0A0M9VLW1"/>
<feature type="compositionally biased region" description="Low complexity" evidence="1">
    <location>
        <begin position="232"/>
        <end position="259"/>
    </location>
</feature>
<proteinExistence type="predicted"/>
<evidence type="ECO:0000256" key="1">
    <source>
        <dbReference type="SAM" id="MobiDB-lite"/>
    </source>
</evidence>
<keyword evidence="2" id="KW-0812">Transmembrane</keyword>
<feature type="transmembrane region" description="Helical" evidence="2">
    <location>
        <begin position="94"/>
        <end position="115"/>
    </location>
</feature>
<feature type="transmembrane region" description="Helical" evidence="2">
    <location>
        <begin position="70"/>
        <end position="88"/>
    </location>
</feature>
<sequence length="265" mass="26518">MTPSSSVRTFEVRHVQLARAGFAALAALMITFSPDHSAAVGAAVFSGFAIATGLVFLLAAWLVSPTGGRGAAIALGAVTVVAGIVASLPPVRSVAGFFIVVIAWAVIAGAVELAVGARALLRARKVARTDASDADAAPRRAGYVAPWTPRDGATPVTPLSRGDARDAVVVGVLGILLAVGMLLVPTGYALRYTIEEVGQTFTLTGIIIAVGIFGAYAAIVAVYLAIAGFSPRPATASASPETADAAAPGVTATGAPTPADQKDSA</sequence>
<dbReference type="PATRIC" id="fig|84292.3.peg.643"/>
<dbReference type="Proteomes" id="UP000037737">
    <property type="component" value="Unassembled WGS sequence"/>
</dbReference>
<reference evidence="3" key="1">
    <citation type="submission" date="2015-04" db="EMBL/GenBank/DDBJ databases">
        <title>Complete genome sequence of Microbacterium chocolatum SIT 101, a bacterium enantioselectively hydrolyzing mesomeric diesters.</title>
        <authorList>
            <person name="Li X."/>
            <person name="Xu Y."/>
        </authorList>
    </citation>
    <scope>NUCLEOTIDE SEQUENCE [LARGE SCALE GENOMIC DNA]</scope>
    <source>
        <strain evidence="3">SIT 101</strain>
    </source>
</reference>
<feature type="transmembrane region" description="Helical" evidence="2">
    <location>
        <begin position="38"/>
        <end position="63"/>
    </location>
</feature>
<feature type="region of interest" description="Disordered" evidence="1">
    <location>
        <begin position="232"/>
        <end position="265"/>
    </location>
</feature>
<keyword evidence="2" id="KW-0472">Membrane</keyword>
<keyword evidence="2" id="KW-1133">Transmembrane helix</keyword>
<evidence type="ECO:0008006" key="5">
    <source>
        <dbReference type="Google" id="ProtNLM"/>
    </source>
</evidence>
<protein>
    <recommendedName>
        <fullName evidence="5">Acyl-CoA synthetase</fullName>
    </recommendedName>
</protein>
<feature type="transmembrane region" description="Helical" evidence="2">
    <location>
        <begin position="201"/>
        <end position="226"/>
    </location>
</feature>
<organism evidence="3 4">
    <name type="scientific">Microbacterium aurantiacum</name>
    <dbReference type="NCBI Taxonomy" id="162393"/>
    <lineage>
        <taxon>Bacteria</taxon>
        <taxon>Bacillati</taxon>
        <taxon>Actinomycetota</taxon>
        <taxon>Actinomycetes</taxon>
        <taxon>Micrococcales</taxon>
        <taxon>Microbacteriaceae</taxon>
        <taxon>Microbacterium</taxon>
    </lineage>
</organism>
<dbReference type="OrthoDB" id="5083956at2"/>
<dbReference type="EMBL" id="LAVO01000003">
    <property type="protein sequence ID" value="KOS11573.1"/>
    <property type="molecule type" value="Genomic_DNA"/>
</dbReference>
<dbReference type="KEGG" id="mcw:A8L33_03105"/>
<evidence type="ECO:0000313" key="4">
    <source>
        <dbReference type="Proteomes" id="UP000037737"/>
    </source>
</evidence>
<gene>
    <name evidence="3" type="ORF">XI38_03090</name>
</gene>